<evidence type="ECO:0000256" key="5">
    <source>
        <dbReference type="SAM" id="Phobius"/>
    </source>
</evidence>
<dbReference type="Proteomes" id="UP000467700">
    <property type="component" value="Unassembled WGS sequence"/>
</dbReference>
<keyword evidence="3 5" id="KW-1133">Transmembrane helix</keyword>
<feature type="transmembrane region" description="Helical" evidence="5">
    <location>
        <begin position="274"/>
        <end position="296"/>
    </location>
</feature>
<accession>A0A8S0VQ20</accession>
<evidence type="ECO:0000256" key="4">
    <source>
        <dbReference type="ARBA" id="ARBA00023136"/>
    </source>
</evidence>
<gene>
    <name evidence="6" type="ORF">AAE3_LOCUS856</name>
</gene>
<dbReference type="EMBL" id="CACVBS010000001">
    <property type="protein sequence ID" value="CAA7257342.1"/>
    <property type="molecule type" value="Genomic_DNA"/>
</dbReference>
<feature type="transmembrane region" description="Helical" evidence="5">
    <location>
        <begin position="101"/>
        <end position="118"/>
    </location>
</feature>
<dbReference type="PANTHER" id="PTHR23112">
    <property type="entry name" value="G PROTEIN-COUPLED RECEPTOR 157-RELATED"/>
    <property type="match status" value="1"/>
</dbReference>
<evidence type="ECO:0000256" key="1">
    <source>
        <dbReference type="ARBA" id="ARBA00004141"/>
    </source>
</evidence>
<comment type="subcellular location">
    <subcellularLocation>
        <location evidence="1">Membrane</location>
        <topology evidence="1">Multi-pass membrane protein</topology>
    </subcellularLocation>
</comment>
<evidence type="ECO:0000256" key="3">
    <source>
        <dbReference type="ARBA" id="ARBA00022989"/>
    </source>
</evidence>
<feature type="transmembrane region" description="Helical" evidence="5">
    <location>
        <begin position="51"/>
        <end position="71"/>
    </location>
</feature>
<organism evidence="6 7">
    <name type="scientific">Cyclocybe aegerita</name>
    <name type="common">Black poplar mushroom</name>
    <name type="synonym">Agrocybe aegerita</name>
    <dbReference type="NCBI Taxonomy" id="1973307"/>
    <lineage>
        <taxon>Eukaryota</taxon>
        <taxon>Fungi</taxon>
        <taxon>Dikarya</taxon>
        <taxon>Basidiomycota</taxon>
        <taxon>Agaricomycotina</taxon>
        <taxon>Agaricomycetes</taxon>
        <taxon>Agaricomycetidae</taxon>
        <taxon>Agaricales</taxon>
        <taxon>Agaricineae</taxon>
        <taxon>Bolbitiaceae</taxon>
        <taxon>Cyclocybe</taxon>
    </lineage>
</organism>
<reference evidence="6 7" key="1">
    <citation type="submission" date="2020-01" db="EMBL/GenBank/DDBJ databases">
        <authorList>
            <person name="Gupta K D."/>
        </authorList>
    </citation>
    <scope>NUCLEOTIDE SEQUENCE [LARGE SCALE GENOMIC DNA]</scope>
</reference>
<sequence>MPPFQTIRFYEGGEKVGVTFIALAGLTSLLSIIYLIIFKRPNPTTFKNTNMLGYLISLLIANLFQSVGSVMNLEWVAKGRIEVGNVCSAQGGIKHAGNLGASIWTVVIAIHLFGLLFLRIRADTALFLALICLAWTLIVVLVWIGPIAIEKTDNGPYYGISGVWCWITSNYPKEQIFLEYFFAFLSASICFVLYVVVLLRLRGILVKNGDNKWRIRVTRPRGVDTLVDTGRNRIDSATLMISKRMVWYPVAYTILVLPIMLIRLSDFDGRKVPFWAMTFGSVIFNLMGFVNVMLIIHLERWFPTVSTLPTTSTRQELPRNSFSKSEGLAPLASLTLRHLDEQEKGVNNNIGNKGSSTRKKDSTLWVRVELPVRPQNSYIPPEEWQSTGRFGMLY</sequence>
<feature type="transmembrane region" description="Helical" evidence="5">
    <location>
        <begin position="245"/>
        <end position="262"/>
    </location>
</feature>
<dbReference type="AlphaFoldDB" id="A0A8S0VQ20"/>
<evidence type="ECO:0000313" key="7">
    <source>
        <dbReference type="Proteomes" id="UP000467700"/>
    </source>
</evidence>
<keyword evidence="4 5" id="KW-0472">Membrane</keyword>
<feature type="transmembrane region" description="Helical" evidence="5">
    <location>
        <begin position="180"/>
        <end position="199"/>
    </location>
</feature>
<evidence type="ECO:0000313" key="6">
    <source>
        <dbReference type="EMBL" id="CAA7257342.1"/>
    </source>
</evidence>
<comment type="caution">
    <text evidence="6">The sequence shown here is derived from an EMBL/GenBank/DDBJ whole genome shotgun (WGS) entry which is preliminary data.</text>
</comment>
<dbReference type="OrthoDB" id="100006at2759"/>
<dbReference type="GO" id="GO:0005886">
    <property type="term" value="C:plasma membrane"/>
    <property type="evidence" value="ECO:0007669"/>
    <property type="project" value="TreeGrafter"/>
</dbReference>
<dbReference type="GO" id="GO:0004930">
    <property type="term" value="F:G protein-coupled receptor activity"/>
    <property type="evidence" value="ECO:0007669"/>
    <property type="project" value="TreeGrafter"/>
</dbReference>
<keyword evidence="7" id="KW-1185">Reference proteome</keyword>
<name>A0A8S0VQ20_CYCAE</name>
<dbReference type="SUPFAM" id="SSF81321">
    <property type="entry name" value="Family A G protein-coupled receptor-like"/>
    <property type="match status" value="1"/>
</dbReference>
<feature type="transmembrane region" description="Helical" evidence="5">
    <location>
        <begin position="125"/>
        <end position="149"/>
    </location>
</feature>
<dbReference type="GO" id="GO:0007189">
    <property type="term" value="P:adenylate cyclase-activating G protein-coupled receptor signaling pathway"/>
    <property type="evidence" value="ECO:0007669"/>
    <property type="project" value="TreeGrafter"/>
</dbReference>
<evidence type="ECO:0008006" key="8">
    <source>
        <dbReference type="Google" id="ProtNLM"/>
    </source>
</evidence>
<proteinExistence type="predicted"/>
<dbReference type="PANTHER" id="PTHR23112:SF37">
    <property type="entry name" value="G PROTEIN-COUPLED RECEPTOR GPR1"/>
    <property type="match status" value="1"/>
</dbReference>
<dbReference type="Gene3D" id="1.20.1070.10">
    <property type="entry name" value="Rhodopsin 7-helix transmembrane proteins"/>
    <property type="match status" value="1"/>
</dbReference>
<evidence type="ECO:0000256" key="2">
    <source>
        <dbReference type="ARBA" id="ARBA00022692"/>
    </source>
</evidence>
<feature type="transmembrane region" description="Helical" evidence="5">
    <location>
        <begin position="20"/>
        <end position="39"/>
    </location>
</feature>
<protein>
    <recommendedName>
        <fullName evidence="8">Glucose receptor Git3 N-terminal domain-containing protein</fullName>
    </recommendedName>
</protein>
<keyword evidence="2 5" id="KW-0812">Transmembrane</keyword>